<feature type="domain" description="Stealth protein CR4 conserved region 4" evidence="4">
    <location>
        <begin position="690"/>
        <end position="730"/>
    </location>
</feature>
<keyword evidence="1" id="KW-0808">Transferase</keyword>
<keyword evidence="2" id="KW-0732">Signal</keyword>
<dbReference type="InterPro" id="IPR031356">
    <property type="entry name" value="Stealth_CR4"/>
</dbReference>
<evidence type="ECO:0000259" key="3">
    <source>
        <dbReference type="Pfam" id="PF17101"/>
    </source>
</evidence>
<dbReference type="OrthoDB" id="263283at2759"/>
<dbReference type="Pfam" id="PF17103">
    <property type="entry name" value="Stealth_CR4"/>
    <property type="match status" value="1"/>
</dbReference>
<proteinExistence type="predicted"/>
<name>A0A0J0XGM4_9TREE</name>
<gene>
    <name evidence="5" type="ORF">CC85DRAFT_322156</name>
</gene>
<feature type="domain" description="Stealth protein CR1 conserved region 1" evidence="3">
    <location>
        <begin position="118"/>
        <end position="136"/>
    </location>
</feature>
<dbReference type="GO" id="GO:0005794">
    <property type="term" value="C:Golgi apparatus"/>
    <property type="evidence" value="ECO:0007669"/>
    <property type="project" value="TreeGrafter"/>
</dbReference>
<dbReference type="InterPro" id="IPR047141">
    <property type="entry name" value="Stealth"/>
</dbReference>
<dbReference type="AlphaFoldDB" id="A0A0J0XGM4"/>
<evidence type="ECO:0000313" key="5">
    <source>
        <dbReference type="EMBL" id="KLT40218.1"/>
    </source>
</evidence>
<sequence>MFMTPRIAALFVVWLLGLFALQHWFLGNPVAPLPLFRRPEVHDTNAIAYANTAPTERPEDWRDSVDPLHRAFEPLRQPPFFPRLKPTRFLPPTCLESWFADGKLECDHALLGDQDTLDIVWLWVNGSDPRWQQEFEYWHKHHGINSAVRHFREQNELVYSMRSVLAALKGVIRTCHLILWDTAFTPDDVHLLPAEARDSLGADLDDDDDDDTPSLGAYLSKAWRVVQTPAWLHFGRTRFESTEEDGAGDAPIERSPRLRYAAHSEIYRIPNVDADGEPLEPGETAWREREWRSVALPTYDSMSIESRIAFLPDMADTAVAFNDDYFLLRPLAVSDFHSPLYGSILRFKQGKDRVPNILNPNYFGFDGEYGGLTHANHLLSQRYPAMARPHLEHVPKVITQSLQVETTLMFANMSTVSASKRFRELRIGHGDLQSQWLQVALRAERWREALLWTWAVAKLGGPDGRWGADARADIARVLGTHAGAESVEVLRGPRETLKHMPTNFAHAGWEPPKGTEYAWTALDGHMPSSENRTADAAEADRCTLDLQECFGTFWTEQEDTTAAHMFKHIAFRRPACGDCMLVALVSACGPLGLREFFPSPEAAYVVPAAARAPAYIAPPHLPLTPTWEEADFSLPKAVGKTAMPGDSVPLRQWCMHLLSRYLYTYGKSDVVFSQLRNPEQSAEQLAFLDRATRPSVLCLNDDIERNYTEVREVVGNWFEKRWPEKAGWER</sequence>
<reference evidence="5 6" key="1">
    <citation type="submission" date="2015-03" db="EMBL/GenBank/DDBJ databases">
        <title>Genomics and transcriptomics of the oil-accumulating basidiomycete yeast T. oleaginosus allow insights into substrate utilization and the diverse evolutionary trajectories of mating systems in fungi.</title>
        <authorList>
            <consortium name="DOE Joint Genome Institute"/>
            <person name="Kourist R."/>
            <person name="Kracht O."/>
            <person name="Bracharz F."/>
            <person name="Lipzen A."/>
            <person name="Nolan M."/>
            <person name="Ohm R."/>
            <person name="Grigoriev I."/>
            <person name="Sun S."/>
            <person name="Heitman J."/>
            <person name="Bruck T."/>
            <person name="Nowrousian M."/>
        </authorList>
    </citation>
    <scope>NUCLEOTIDE SEQUENCE [LARGE SCALE GENOMIC DNA]</scope>
    <source>
        <strain evidence="5 6">IBC0246</strain>
    </source>
</reference>
<dbReference type="GO" id="GO:0046835">
    <property type="term" value="P:carbohydrate phosphorylation"/>
    <property type="evidence" value="ECO:0007669"/>
    <property type="project" value="TreeGrafter"/>
</dbReference>
<dbReference type="Pfam" id="PF17101">
    <property type="entry name" value="Stealth_CR1"/>
    <property type="match status" value="1"/>
</dbReference>
<keyword evidence="6" id="KW-1185">Reference proteome</keyword>
<dbReference type="STRING" id="879819.A0A0J0XGM4"/>
<dbReference type="EMBL" id="KQ087239">
    <property type="protein sequence ID" value="KLT40218.1"/>
    <property type="molecule type" value="Genomic_DNA"/>
</dbReference>
<dbReference type="InterPro" id="IPR031358">
    <property type="entry name" value="Stealth_CR1"/>
</dbReference>
<accession>A0A0J0XGM4</accession>
<evidence type="ECO:0000256" key="2">
    <source>
        <dbReference type="SAM" id="SignalP"/>
    </source>
</evidence>
<feature type="signal peptide" evidence="2">
    <location>
        <begin position="1"/>
        <end position="27"/>
    </location>
</feature>
<evidence type="ECO:0008006" key="7">
    <source>
        <dbReference type="Google" id="ProtNLM"/>
    </source>
</evidence>
<dbReference type="PANTHER" id="PTHR24045:SF0">
    <property type="entry name" value="N-ACETYLGLUCOSAMINE-1-PHOSPHOTRANSFERASE SUBUNITS ALPHA_BETA"/>
    <property type="match status" value="1"/>
</dbReference>
<dbReference type="Proteomes" id="UP000053611">
    <property type="component" value="Unassembled WGS sequence"/>
</dbReference>
<organism evidence="5 6">
    <name type="scientific">Cutaneotrichosporon oleaginosum</name>
    <dbReference type="NCBI Taxonomy" id="879819"/>
    <lineage>
        <taxon>Eukaryota</taxon>
        <taxon>Fungi</taxon>
        <taxon>Dikarya</taxon>
        <taxon>Basidiomycota</taxon>
        <taxon>Agaricomycotina</taxon>
        <taxon>Tremellomycetes</taxon>
        <taxon>Trichosporonales</taxon>
        <taxon>Trichosporonaceae</taxon>
        <taxon>Cutaneotrichosporon</taxon>
    </lineage>
</organism>
<evidence type="ECO:0000256" key="1">
    <source>
        <dbReference type="ARBA" id="ARBA00022679"/>
    </source>
</evidence>
<dbReference type="PANTHER" id="PTHR24045">
    <property type="match status" value="1"/>
</dbReference>
<dbReference type="GO" id="GO:0003976">
    <property type="term" value="F:UDP-N-acetylglucosamine-lysosomal-enzyme N-acetylglucosaminephosphotransferase activity"/>
    <property type="evidence" value="ECO:0007669"/>
    <property type="project" value="TreeGrafter"/>
</dbReference>
<evidence type="ECO:0000259" key="4">
    <source>
        <dbReference type="Pfam" id="PF17103"/>
    </source>
</evidence>
<feature type="chain" id="PRO_5005245309" description="Stealth protein CR3 conserved region 3 domain-containing protein" evidence="2">
    <location>
        <begin position="28"/>
        <end position="730"/>
    </location>
</feature>
<evidence type="ECO:0000313" key="6">
    <source>
        <dbReference type="Proteomes" id="UP000053611"/>
    </source>
</evidence>
<protein>
    <recommendedName>
        <fullName evidence="7">Stealth protein CR3 conserved region 3 domain-containing protein</fullName>
    </recommendedName>
</protein>